<name>A0A4Q9PLF7_9APHY</name>
<organism evidence="2 3">
    <name type="scientific">Dichomitus squalens</name>
    <dbReference type="NCBI Taxonomy" id="114155"/>
    <lineage>
        <taxon>Eukaryota</taxon>
        <taxon>Fungi</taxon>
        <taxon>Dikarya</taxon>
        <taxon>Basidiomycota</taxon>
        <taxon>Agaricomycotina</taxon>
        <taxon>Agaricomycetes</taxon>
        <taxon>Polyporales</taxon>
        <taxon>Polyporaceae</taxon>
        <taxon>Dichomitus</taxon>
    </lineage>
</organism>
<evidence type="ECO:0000313" key="2">
    <source>
        <dbReference type="EMBL" id="TBU54955.1"/>
    </source>
</evidence>
<feature type="transmembrane region" description="Helical" evidence="1">
    <location>
        <begin position="6"/>
        <end position="24"/>
    </location>
</feature>
<keyword evidence="1" id="KW-1133">Transmembrane helix</keyword>
<feature type="transmembrane region" description="Helical" evidence="1">
    <location>
        <begin position="31"/>
        <end position="50"/>
    </location>
</feature>
<dbReference type="EMBL" id="ML145178">
    <property type="protein sequence ID" value="TBU54955.1"/>
    <property type="molecule type" value="Genomic_DNA"/>
</dbReference>
<evidence type="ECO:0000256" key="1">
    <source>
        <dbReference type="SAM" id="Phobius"/>
    </source>
</evidence>
<evidence type="ECO:0000313" key="3">
    <source>
        <dbReference type="Proteomes" id="UP000292082"/>
    </source>
</evidence>
<reference evidence="2 3" key="1">
    <citation type="submission" date="2019-01" db="EMBL/GenBank/DDBJ databases">
        <title>Draft genome sequences of three monokaryotic isolates of the white-rot basidiomycete fungus Dichomitus squalens.</title>
        <authorList>
            <consortium name="DOE Joint Genome Institute"/>
            <person name="Lopez S.C."/>
            <person name="Andreopoulos B."/>
            <person name="Pangilinan J."/>
            <person name="Lipzen A."/>
            <person name="Riley R."/>
            <person name="Ahrendt S."/>
            <person name="Ng V."/>
            <person name="Barry K."/>
            <person name="Daum C."/>
            <person name="Grigoriev I.V."/>
            <person name="Hilden K.S."/>
            <person name="Makela M.R."/>
            <person name="de Vries R.P."/>
        </authorList>
    </citation>
    <scope>NUCLEOTIDE SEQUENCE [LARGE SCALE GENOMIC DNA]</scope>
    <source>
        <strain evidence="2 3">CBS 464.89</strain>
    </source>
</reference>
<accession>A0A4Q9PLF7</accession>
<keyword evidence="1" id="KW-0812">Transmembrane</keyword>
<sequence>MGTAGLSYSLYLVLASFTSIRVHALLKSLPLCLITFVLSIVPVGVNFAVFRLEITGQNIPLFGCTEMDNITTNLSQK</sequence>
<protein>
    <submittedName>
        <fullName evidence="2">Uncharacterized protein</fullName>
    </submittedName>
</protein>
<keyword evidence="3" id="KW-1185">Reference proteome</keyword>
<dbReference type="AlphaFoldDB" id="A0A4Q9PLF7"/>
<keyword evidence="1" id="KW-0472">Membrane</keyword>
<dbReference type="Proteomes" id="UP000292082">
    <property type="component" value="Unassembled WGS sequence"/>
</dbReference>
<gene>
    <name evidence="2" type="ORF">BD310DRAFT_934729</name>
</gene>
<proteinExistence type="predicted"/>